<sequence length="167" mass="17490">MSTLSTPTTLGLNLATLRSTLPYLTGALHTTGALSGIYFLLAPSEGAKLFGIPFRNDSAPTPTENAYTKLHGIRDLTTALAGLRLINYATKLEDQGHTVAARAVGHAVGGLLFVGAAFAVGDGLVSGRYARDEGVKGEDEELAKNLTTSHFAVAVPIALLGMAWFYV</sequence>
<dbReference type="EMBL" id="JAKLMC020000036">
    <property type="protein sequence ID" value="KAK5949389.1"/>
    <property type="molecule type" value="Genomic_DNA"/>
</dbReference>
<evidence type="ECO:0000313" key="3">
    <source>
        <dbReference type="Proteomes" id="UP001316803"/>
    </source>
</evidence>
<evidence type="ECO:0000313" key="2">
    <source>
        <dbReference type="EMBL" id="KAK5949389.1"/>
    </source>
</evidence>
<organism evidence="2 3">
    <name type="scientific">Knufia fluminis</name>
    <dbReference type="NCBI Taxonomy" id="191047"/>
    <lineage>
        <taxon>Eukaryota</taxon>
        <taxon>Fungi</taxon>
        <taxon>Dikarya</taxon>
        <taxon>Ascomycota</taxon>
        <taxon>Pezizomycotina</taxon>
        <taxon>Eurotiomycetes</taxon>
        <taxon>Chaetothyriomycetidae</taxon>
        <taxon>Chaetothyriales</taxon>
        <taxon>Trichomeriaceae</taxon>
        <taxon>Knufia</taxon>
    </lineage>
</organism>
<feature type="transmembrane region" description="Helical" evidence="1">
    <location>
        <begin position="146"/>
        <end position="166"/>
    </location>
</feature>
<dbReference type="Pfam" id="PF14087">
    <property type="entry name" value="DUF4267"/>
    <property type="match status" value="1"/>
</dbReference>
<gene>
    <name evidence="2" type="ORF">OHC33_009562</name>
</gene>
<dbReference type="AlphaFoldDB" id="A0AAN8E960"/>
<feature type="transmembrane region" description="Helical" evidence="1">
    <location>
        <begin position="21"/>
        <end position="41"/>
    </location>
</feature>
<keyword evidence="1" id="KW-0812">Transmembrane</keyword>
<dbReference type="InterPro" id="IPR025363">
    <property type="entry name" value="DUF4267"/>
</dbReference>
<keyword evidence="1" id="KW-0472">Membrane</keyword>
<accession>A0AAN8E960</accession>
<feature type="transmembrane region" description="Helical" evidence="1">
    <location>
        <begin position="103"/>
        <end position="125"/>
    </location>
</feature>
<comment type="caution">
    <text evidence="2">The sequence shown here is derived from an EMBL/GenBank/DDBJ whole genome shotgun (WGS) entry which is preliminary data.</text>
</comment>
<proteinExistence type="predicted"/>
<protein>
    <submittedName>
        <fullName evidence="2">Uncharacterized protein</fullName>
    </submittedName>
</protein>
<keyword evidence="1" id="KW-1133">Transmembrane helix</keyword>
<keyword evidence="3" id="KW-1185">Reference proteome</keyword>
<dbReference type="Proteomes" id="UP001316803">
    <property type="component" value="Unassembled WGS sequence"/>
</dbReference>
<reference evidence="2 3" key="1">
    <citation type="submission" date="2022-12" db="EMBL/GenBank/DDBJ databases">
        <title>Genomic features and morphological characterization of a novel Knufia sp. strain isolated from spacecraft assembly facility.</title>
        <authorList>
            <person name="Teixeira M."/>
            <person name="Chander A.M."/>
            <person name="Stajich J.E."/>
            <person name="Venkateswaran K."/>
        </authorList>
    </citation>
    <scope>NUCLEOTIDE SEQUENCE [LARGE SCALE GENOMIC DNA]</scope>
    <source>
        <strain evidence="2 3">FJI-L2-BK-P2</strain>
    </source>
</reference>
<name>A0AAN8E960_9EURO</name>
<evidence type="ECO:0000256" key="1">
    <source>
        <dbReference type="SAM" id="Phobius"/>
    </source>
</evidence>